<dbReference type="Proteomes" id="UP000324222">
    <property type="component" value="Unassembled WGS sequence"/>
</dbReference>
<protein>
    <submittedName>
        <fullName evidence="1">Uncharacterized protein</fullName>
    </submittedName>
</protein>
<evidence type="ECO:0000313" key="1">
    <source>
        <dbReference type="EMBL" id="MPC40427.1"/>
    </source>
</evidence>
<proteinExistence type="predicted"/>
<organism evidence="1 2">
    <name type="scientific">Portunus trituberculatus</name>
    <name type="common">Swimming crab</name>
    <name type="synonym">Neptunus trituberculatus</name>
    <dbReference type="NCBI Taxonomy" id="210409"/>
    <lineage>
        <taxon>Eukaryota</taxon>
        <taxon>Metazoa</taxon>
        <taxon>Ecdysozoa</taxon>
        <taxon>Arthropoda</taxon>
        <taxon>Crustacea</taxon>
        <taxon>Multicrustacea</taxon>
        <taxon>Malacostraca</taxon>
        <taxon>Eumalacostraca</taxon>
        <taxon>Eucarida</taxon>
        <taxon>Decapoda</taxon>
        <taxon>Pleocyemata</taxon>
        <taxon>Brachyura</taxon>
        <taxon>Eubrachyura</taxon>
        <taxon>Portunoidea</taxon>
        <taxon>Portunidae</taxon>
        <taxon>Portuninae</taxon>
        <taxon>Portunus</taxon>
    </lineage>
</organism>
<sequence>MVQLYLVYIQPRSPTIQEVKRSRWDATERLTSDLYKISNFGEKTLRSVQCPKNTTTQAINST</sequence>
<dbReference type="EMBL" id="VSRR010004686">
    <property type="protein sequence ID" value="MPC40427.1"/>
    <property type="molecule type" value="Genomic_DNA"/>
</dbReference>
<reference evidence="1 2" key="1">
    <citation type="submission" date="2019-05" db="EMBL/GenBank/DDBJ databases">
        <title>Another draft genome of Portunus trituberculatus and its Hox gene families provides insights of decapod evolution.</title>
        <authorList>
            <person name="Jeong J.-H."/>
            <person name="Song I."/>
            <person name="Kim S."/>
            <person name="Choi T."/>
            <person name="Kim D."/>
            <person name="Ryu S."/>
            <person name="Kim W."/>
        </authorList>
    </citation>
    <scope>NUCLEOTIDE SEQUENCE [LARGE SCALE GENOMIC DNA]</scope>
    <source>
        <tissue evidence="1">Muscle</tissue>
    </source>
</reference>
<gene>
    <name evidence="1" type="ORF">E2C01_033985</name>
</gene>
<accession>A0A5B7F4E6</accession>
<comment type="caution">
    <text evidence="1">The sequence shown here is derived from an EMBL/GenBank/DDBJ whole genome shotgun (WGS) entry which is preliminary data.</text>
</comment>
<dbReference type="AlphaFoldDB" id="A0A5B7F4E6"/>
<name>A0A5B7F4E6_PORTR</name>
<evidence type="ECO:0000313" key="2">
    <source>
        <dbReference type="Proteomes" id="UP000324222"/>
    </source>
</evidence>
<keyword evidence="2" id="KW-1185">Reference proteome</keyword>